<dbReference type="PROSITE" id="PS00107">
    <property type="entry name" value="PROTEIN_KINASE_ATP"/>
    <property type="match status" value="1"/>
</dbReference>
<accession>Q233F7</accession>
<feature type="region of interest" description="Disordered" evidence="6">
    <location>
        <begin position="692"/>
        <end position="724"/>
    </location>
</feature>
<dbReference type="GO" id="GO:0004674">
    <property type="term" value="F:protein serine/threonine kinase activity"/>
    <property type="evidence" value="ECO:0007669"/>
    <property type="project" value="UniProtKB-KW"/>
</dbReference>
<dbReference type="Pfam" id="PF00069">
    <property type="entry name" value="Pkinase"/>
    <property type="match status" value="1"/>
</dbReference>
<keyword evidence="3 5" id="KW-0547">Nucleotide-binding</keyword>
<keyword evidence="4 5" id="KW-0067">ATP-binding</keyword>
<dbReference type="OrthoDB" id="10252354at2759"/>
<evidence type="ECO:0000256" key="3">
    <source>
        <dbReference type="ARBA" id="ARBA00022741"/>
    </source>
</evidence>
<dbReference type="FunFam" id="1.10.510.10:FF:000571">
    <property type="entry name" value="Maternal embryonic leucine zipper kinase"/>
    <property type="match status" value="1"/>
</dbReference>
<gene>
    <name evidence="8" type="ORF">TTHERM_00392920</name>
</gene>
<dbReference type="HOGENOM" id="CLU_363913_0_0_1"/>
<dbReference type="AlphaFoldDB" id="Q233F7"/>
<dbReference type="InterPro" id="IPR000719">
    <property type="entry name" value="Prot_kinase_dom"/>
</dbReference>
<evidence type="ECO:0000259" key="7">
    <source>
        <dbReference type="PROSITE" id="PS50011"/>
    </source>
</evidence>
<dbReference type="PRINTS" id="PR00109">
    <property type="entry name" value="TYRKINASE"/>
</dbReference>
<dbReference type="SMART" id="SM00220">
    <property type="entry name" value="S_TKc"/>
    <property type="match status" value="1"/>
</dbReference>
<evidence type="ECO:0000313" key="9">
    <source>
        <dbReference type="Proteomes" id="UP000009168"/>
    </source>
</evidence>
<dbReference type="KEGG" id="tet:TTHERM_00392920"/>
<dbReference type="PROSITE" id="PS00108">
    <property type="entry name" value="PROTEIN_KINASE_ST"/>
    <property type="match status" value="1"/>
</dbReference>
<evidence type="ECO:0000256" key="6">
    <source>
        <dbReference type="SAM" id="MobiDB-lite"/>
    </source>
</evidence>
<proteinExistence type="predicted"/>
<keyword evidence="9" id="KW-1185">Reference proteome</keyword>
<dbReference type="PROSITE" id="PS50011">
    <property type="entry name" value="PROTEIN_KINASE_DOM"/>
    <property type="match status" value="1"/>
</dbReference>
<feature type="binding site" evidence="5">
    <location>
        <position position="46"/>
    </location>
    <ligand>
        <name>ATP</name>
        <dbReference type="ChEBI" id="CHEBI:30616"/>
    </ligand>
</feature>
<keyword evidence="2" id="KW-0723">Serine/threonine-protein kinase</keyword>
<feature type="compositionally biased region" description="Low complexity" evidence="6">
    <location>
        <begin position="571"/>
        <end position="584"/>
    </location>
</feature>
<feature type="compositionally biased region" description="Polar residues" evidence="6">
    <location>
        <begin position="551"/>
        <end position="570"/>
    </location>
</feature>
<feature type="compositionally biased region" description="Polar residues" evidence="6">
    <location>
        <begin position="695"/>
        <end position="704"/>
    </location>
</feature>
<dbReference type="InterPro" id="IPR008271">
    <property type="entry name" value="Ser/Thr_kinase_AS"/>
</dbReference>
<dbReference type="InterPro" id="IPR011009">
    <property type="entry name" value="Kinase-like_dom_sf"/>
</dbReference>
<sequence length="759" mass="87632">MTEESEIISYLESKYQFQLSEKLGQGAFGTVYKAIDNTDEQECAIKILYKSNMSCSLIEGRLLQQLDHPHIVKFKRVGETKHAFVIIMELMKGGTIAQLIKQRKQNEQPFTDDEASTIMKCILSAVDYMHSQNILHRDLKPENILLADPNDLTSVKVADFGLGIQYSTEMTYRSFLQQCGTVLFMSPEQLKNQPYSKPVDLWSCGIIMYMILSMGRHPFNYNYEIETKEQYIKIITSCSQKIENWPNCSNLAIDLITRLTNFSPSNRYNAGKSLNHPWITRRLNDQIPLSFDENRQIFQSKNTFMNVVLSIMIVKFLKQRATKKQLKKIHIRKNYSTSTSVVNKEPAEAPSPLIYSGNRSRLLKTNGIIALYQNTYHDQEEEMSNSPQQSVVSQQFQQILNSPNTNKREFMIKKLDNCYHSQSPQPSNQKGTTKQLLAPSYFKVNNSLPTNQQKTNTNTQILNQSKQTALSGQLLNNSNNDISKKNQVVEFRQNNQNQNGDFQKQNYVKKEQTQIRIVPSTSQNQNRAKQDNFLPLCFKLPLDNNHHINFDTLNNSTQSTSKPQSQVNTPNSQSNHSNSNQLNQGTFTFQSYLGQSNTNTNRNQNRTLQTQNTSSTFQNKQRQLRVKQSDSLSYQKEQNDSNELNKRNNTAKTKFSQKRLSEMQAQYRTQYNSSNNSFNPVNISINKNTHFDQTKIPNQSNNSKQSRKYSFQVPKTTTQKPPYKNDFNLLNLEEIFQIKKQPKSLRILNTQHDTKSNNE</sequence>
<evidence type="ECO:0000256" key="2">
    <source>
        <dbReference type="ARBA" id="ARBA00022527"/>
    </source>
</evidence>
<dbReference type="RefSeq" id="XP_001011868.3">
    <property type="nucleotide sequence ID" value="XM_001011868.3"/>
</dbReference>
<dbReference type="GeneID" id="7847144"/>
<protein>
    <submittedName>
        <fullName evidence="8">Serine/Threonine kinase domain protein</fullName>
    </submittedName>
</protein>
<dbReference type="EMBL" id="GG662770">
    <property type="protein sequence ID" value="EAR91623.3"/>
    <property type="molecule type" value="Genomic_DNA"/>
</dbReference>
<feature type="region of interest" description="Disordered" evidence="6">
    <location>
        <begin position="549"/>
        <end position="657"/>
    </location>
</feature>
<evidence type="ECO:0000256" key="4">
    <source>
        <dbReference type="ARBA" id="ARBA00022840"/>
    </source>
</evidence>
<dbReference type="Proteomes" id="UP000009168">
    <property type="component" value="Unassembled WGS sequence"/>
</dbReference>
<feature type="compositionally biased region" description="Low complexity" evidence="6">
    <location>
        <begin position="595"/>
        <end position="616"/>
    </location>
</feature>
<evidence type="ECO:0000313" key="8">
    <source>
        <dbReference type="EMBL" id="EAR91623.3"/>
    </source>
</evidence>
<dbReference type="eggNOG" id="KOG0033">
    <property type="taxonomic scope" value="Eukaryota"/>
</dbReference>
<feature type="domain" description="Protein kinase" evidence="7">
    <location>
        <begin position="17"/>
        <end position="279"/>
    </location>
</feature>
<reference evidence="9" key="1">
    <citation type="journal article" date="2006" name="PLoS Biol.">
        <title>Macronuclear genome sequence of the ciliate Tetrahymena thermophila, a model eukaryote.</title>
        <authorList>
            <person name="Eisen J.A."/>
            <person name="Coyne R.S."/>
            <person name="Wu M."/>
            <person name="Wu D."/>
            <person name="Thiagarajan M."/>
            <person name="Wortman J.R."/>
            <person name="Badger J.H."/>
            <person name="Ren Q."/>
            <person name="Amedeo P."/>
            <person name="Jones K.M."/>
            <person name="Tallon L.J."/>
            <person name="Delcher A.L."/>
            <person name="Salzberg S.L."/>
            <person name="Silva J.C."/>
            <person name="Haas B.J."/>
            <person name="Majoros W.H."/>
            <person name="Farzad M."/>
            <person name="Carlton J.M."/>
            <person name="Smith R.K. Jr."/>
            <person name="Garg J."/>
            <person name="Pearlman R.E."/>
            <person name="Karrer K.M."/>
            <person name="Sun L."/>
            <person name="Manning G."/>
            <person name="Elde N.C."/>
            <person name="Turkewitz A.P."/>
            <person name="Asai D.J."/>
            <person name="Wilkes D.E."/>
            <person name="Wang Y."/>
            <person name="Cai H."/>
            <person name="Collins K."/>
            <person name="Stewart B.A."/>
            <person name="Lee S.R."/>
            <person name="Wilamowska K."/>
            <person name="Weinberg Z."/>
            <person name="Ruzzo W.L."/>
            <person name="Wloga D."/>
            <person name="Gaertig J."/>
            <person name="Frankel J."/>
            <person name="Tsao C.-C."/>
            <person name="Gorovsky M.A."/>
            <person name="Keeling P.J."/>
            <person name="Waller R.F."/>
            <person name="Patron N.J."/>
            <person name="Cherry J.M."/>
            <person name="Stover N.A."/>
            <person name="Krieger C.J."/>
            <person name="del Toro C."/>
            <person name="Ryder H.F."/>
            <person name="Williamson S.C."/>
            <person name="Barbeau R.A."/>
            <person name="Hamilton E.P."/>
            <person name="Orias E."/>
        </authorList>
    </citation>
    <scope>NUCLEOTIDE SEQUENCE [LARGE SCALE GENOMIC DNA]</scope>
    <source>
        <strain evidence="9">SB210</strain>
    </source>
</reference>
<dbReference type="InterPro" id="IPR001245">
    <property type="entry name" value="Ser-Thr/Tyr_kinase_cat_dom"/>
</dbReference>
<keyword evidence="8" id="KW-0418">Kinase</keyword>
<evidence type="ECO:0000256" key="1">
    <source>
        <dbReference type="ARBA" id="ARBA00011245"/>
    </source>
</evidence>
<keyword evidence="8" id="KW-0808">Transferase</keyword>
<dbReference type="SUPFAM" id="SSF56112">
    <property type="entry name" value="Protein kinase-like (PK-like)"/>
    <property type="match status" value="1"/>
</dbReference>
<evidence type="ECO:0000256" key="5">
    <source>
        <dbReference type="PROSITE-ProRule" id="PRU10141"/>
    </source>
</evidence>
<feature type="compositionally biased region" description="Basic and acidic residues" evidence="6">
    <location>
        <begin position="637"/>
        <end position="646"/>
    </location>
</feature>
<organism evidence="8 9">
    <name type="scientific">Tetrahymena thermophila (strain SB210)</name>
    <dbReference type="NCBI Taxonomy" id="312017"/>
    <lineage>
        <taxon>Eukaryota</taxon>
        <taxon>Sar</taxon>
        <taxon>Alveolata</taxon>
        <taxon>Ciliophora</taxon>
        <taxon>Intramacronucleata</taxon>
        <taxon>Oligohymenophorea</taxon>
        <taxon>Hymenostomatida</taxon>
        <taxon>Tetrahymenina</taxon>
        <taxon>Tetrahymenidae</taxon>
        <taxon>Tetrahymena</taxon>
    </lineage>
</organism>
<dbReference type="InParanoid" id="Q233F7"/>
<dbReference type="InterPro" id="IPR017441">
    <property type="entry name" value="Protein_kinase_ATP_BS"/>
</dbReference>
<dbReference type="PANTHER" id="PTHR24347">
    <property type="entry name" value="SERINE/THREONINE-PROTEIN KINASE"/>
    <property type="match status" value="1"/>
</dbReference>
<dbReference type="GO" id="GO:0005524">
    <property type="term" value="F:ATP binding"/>
    <property type="evidence" value="ECO:0007669"/>
    <property type="project" value="UniProtKB-UniRule"/>
</dbReference>
<comment type="subunit">
    <text evidence="1">Monomer.</text>
</comment>
<name>Q233F7_TETTS</name>
<feature type="compositionally biased region" description="Polar residues" evidence="6">
    <location>
        <begin position="585"/>
        <end position="594"/>
    </location>
</feature>
<dbReference type="Gene3D" id="1.10.510.10">
    <property type="entry name" value="Transferase(Phosphotransferase) domain 1"/>
    <property type="match status" value="1"/>
</dbReference>